<dbReference type="PANTHER" id="PTHR42945">
    <property type="entry name" value="HISTIDINE BIOSYNTHESIS BIFUNCTIONAL PROTEIN"/>
    <property type="match status" value="1"/>
</dbReference>
<dbReference type="OrthoDB" id="9795769at2"/>
<dbReference type="RefSeq" id="WP_093650688.1">
    <property type="nucleotide sequence ID" value="NZ_CTEN01000003.1"/>
</dbReference>
<evidence type="ECO:0000256" key="5">
    <source>
        <dbReference type="ARBA" id="ARBA00022605"/>
    </source>
</evidence>
<dbReference type="InterPro" id="IPR008179">
    <property type="entry name" value="HisE"/>
</dbReference>
<comment type="catalytic activity">
    <reaction evidence="1 10">
        <text>1-(5-phospho-beta-D-ribosyl)-ATP + H2O = 1-(5-phospho-beta-D-ribosyl)-5'-AMP + diphosphate + H(+)</text>
        <dbReference type="Rhea" id="RHEA:22828"/>
        <dbReference type="ChEBI" id="CHEBI:15377"/>
        <dbReference type="ChEBI" id="CHEBI:15378"/>
        <dbReference type="ChEBI" id="CHEBI:33019"/>
        <dbReference type="ChEBI" id="CHEBI:59457"/>
        <dbReference type="ChEBI" id="CHEBI:73183"/>
        <dbReference type="EC" id="3.6.1.31"/>
    </reaction>
</comment>
<evidence type="ECO:0000256" key="8">
    <source>
        <dbReference type="ARBA" id="ARBA00022840"/>
    </source>
</evidence>
<keyword evidence="5 10" id="KW-0028">Amino-acid biosynthesis</keyword>
<evidence type="ECO:0000256" key="1">
    <source>
        <dbReference type="ARBA" id="ARBA00001460"/>
    </source>
</evidence>
<comment type="pathway">
    <text evidence="3 10">Amino-acid biosynthesis; L-histidine biosynthesis; L-histidine from 5-phospho-alpha-D-ribose 1-diphosphate: step 2/9.</text>
</comment>
<sequence length="104" mass="11863">MLETLYKEALNRKNNPKEGSYTTYLFEKGLDKILKKVGEEATEVVIAAKNADQKEIAMETADILYHLAVMLVETGVQLDDVNRVLQSRQGKKSKVEERQKISDY</sequence>
<dbReference type="AlphaFoldDB" id="A0A0E4CSZ0"/>
<dbReference type="Proteomes" id="UP000198604">
    <property type="component" value="Unassembled WGS sequence"/>
</dbReference>
<evidence type="ECO:0000256" key="3">
    <source>
        <dbReference type="ARBA" id="ARBA00005204"/>
    </source>
</evidence>
<dbReference type="Pfam" id="PF01503">
    <property type="entry name" value="PRA-PH"/>
    <property type="match status" value="1"/>
</dbReference>
<dbReference type="GO" id="GO:0000105">
    <property type="term" value="P:L-histidine biosynthetic process"/>
    <property type="evidence" value="ECO:0007669"/>
    <property type="project" value="UniProtKB-UniRule"/>
</dbReference>
<accession>A0A0E4CSZ0</accession>
<dbReference type="EMBL" id="CTEN01000003">
    <property type="protein sequence ID" value="CQR25106.1"/>
    <property type="molecule type" value="Genomic_DNA"/>
</dbReference>
<dbReference type="GO" id="GO:0004636">
    <property type="term" value="F:phosphoribosyl-ATP diphosphatase activity"/>
    <property type="evidence" value="ECO:0007669"/>
    <property type="project" value="UniProtKB-UniRule"/>
</dbReference>
<evidence type="ECO:0000256" key="7">
    <source>
        <dbReference type="ARBA" id="ARBA00022801"/>
    </source>
</evidence>
<dbReference type="GO" id="GO:0005737">
    <property type="term" value="C:cytoplasm"/>
    <property type="evidence" value="ECO:0007669"/>
    <property type="project" value="UniProtKB-SubCell"/>
</dbReference>
<proteinExistence type="inferred from homology"/>
<keyword evidence="9 10" id="KW-0368">Histidine biosynthesis</keyword>
<dbReference type="InterPro" id="IPR021130">
    <property type="entry name" value="PRib-ATP_PPHydrolase-like"/>
</dbReference>
<keyword evidence="12" id="KW-1185">Reference proteome</keyword>
<evidence type="ECO:0000313" key="12">
    <source>
        <dbReference type="Proteomes" id="UP000198604"/>
    </source>
</evidence>
<keyword evidence="7 10" id="KW-0378">Hydrolase</keyword>
<reference evidence="12" key="1">
    <citation type="submission" date="2015-03" db="EMBL/GenBank/DDBJ databases">
        <authorList>
            <person name="Urmite Genomes"/>
        </authorList>
    </citation>
    <scope>NUCLEOTIDE SEQUENCE [LARGE SCALE GENOMIC DNA]</scope>
    <source>
        <strain evidence="12">FF10</strain>
    </source>
</reference>
<keyword evidence="4 10" id="KW-0963">Cytoplasm</keyword>
<comment type="similarity">
    <text evidence="10">Belongs to the PRA-PH family.</text>
</comment>
<dbReference type="PANTHER" id="PTHR42945:SF9">
    <property type="entry name" value="HISTIDINE BIOSYNTHESIS BIFUNCTIONAL PROTEIN HISIE"/>
    <property type="match status" value="1"/>
</dbReference>
<evidence type="ECO:0000256" key="10">
    <source>
        <dbReference type="HAMAP-Rule" id="MF_01020"/>
    </source>
</evidence>
<dbReference type="GO" id="GO:0005524">
    <property type="term" value="F:ATP binding"/>
    <property type="evidence" value="ECO:0007669"/>
    <property type="project" value="UniProtKB-KW"/>
</dbReference>
<evidence type="ECO:0000256" key="9">
    <source>
        <dbReference type="ARBA" id="ARBA00023102"/>
    </source>
</evidence>
<dbReference type="EC" id="3.6.1.31" evidence="10"/>
<keyword evidence="8 10" id="KW-0067">ATP-binding</keyword>
<organism evidence="11 12">
    <name type="scientific">Streptococcus varani</name>
    <dbReference type="NCBI Taxonomy" id="1608583"/>
    <lineage>
        <taxon>Bacteria</taxon>
        <taxon>Bacillati</taxon>
        <taxon>Bacillota</taxon>
        <taxon>Bacilli</taxon>
        <taxon>Lactobacillales</taxon>
        <taxon>Streptococcaceae</taxon>
        <taxon>Streptococcus</taxon>
    </lineage>
</organism>
<dbReference type="UniPathway" id="UPA00031">
    <property type="reaction ID" value="UER00007"/>
</dbReference>
<evidence type="ECO:0000313" key="11">
    <source>
        <dbReference type="EMBL" id="CQR25106.1"/>
    </source>
</evidence>
<dbReference type="NCBIfam" id="TIGR03188">
    <property type="entry name" value="histidine_hisI"/>
    <property type="match status" value="1"/>
</dbReference>
<evidence type="ECO:0000256" key="2">
    <source>
        <dbReference type="ARBA" id="ARBA00004496"/>
    </source>
</evidence>
<name>A0A0E4CSZ0_9STRE</name>
<dbReference type="Gene3D" id="1.10.287.1080">
    <property type="entry name" value="MazG-like"/>
    <property type="match status" value="1"/>
</dbReference>
<protein>
    <recommendedName>
        <fullName evidence="10">Phosphoribosyl-ATP pyrophosphatase</fullName>
        <shortName evidence="10">PRA-PH</shortName>
        <ecNumber evidence="10">3.6.1.31</ecNumber>
    </recommendedName>
</protein>
<dbReference type="CDD" id="cd11534">
    <property type="entry name" value="NTP-PPase_HisIE_like"/>
    <property type="match status" value="1"/>
</dbReference>
<keyword evidence="6 10" id="KW-0547">Nucleotide-binding</keyword>
<evidence type="ECO:0000256" key="6">
    <source>
        <dbReference type="ARBA" id="ARBA00022741"/>
    </source>
</evidence>
<gene>
    <name evidence="10 11" type="primary">hisE</name>
    <name evidence="11" type="ORF">BN1356_01447</name>
</gene>
<comment type="subcellular location">
    <subcellularLocation>
        <location evidence="2 10">Cytoplasm</location>
    </subcellularLocation>
</comment>
<dbReference type="STRING" id="1608583.BN1356_01447"/>
<dbReference type="HAMAP" id="MF_01020">
    <property type="entry name" value="HisE"/>
    <property type="match status" value="1"/>
</dbReference>
<evidence type="ECO:0000256" key="4">
    <source>
        <dbReference type="ARBA" id="ARBA00022490"/>
    </source>
</evidence>
<dbReference type="SUPFAM" id="SSF101386">
    <property type="entry name" value="all-alpha NTP pyrophosphatases"/>
    <property type="match status" value="1"/>
</dbReference>